<dbReference type="STRING" id="550540.Fbal_2616"/>
<organism evidence="13 14">
    <name type="scientific">Ferrimonas balearica (strain DSM 9799 / CCM 4581 / KCTC 23876 / PAT)</name>
    <dbReference type="NCBI Taxonomy" id="550540"/>
    <lineage>
        <taxon>Bacteria</taxon>
        <taxon>Pseudomonadati</taxon>
        <taxon>Pseudomonadota</taxon>
        <taxon>Gammaproteobacteria</taxon>
        <taxon>Alteromonadales</taxon>
        <taxon>Ferrimonadaceae</taxon>
        <taxon>Ferrimonas</taxon>
    </lineage>
</organism>
<dbReference type="PANTHER" id="PTHR13847">
    <property type="entry name" value="SARCOSINE DEHYDROGENASE-RELATED"/>
    <property type="match status" value="1"/>
</dbReference>
<dbReference type="NCBIfam" id="NF002481">
    <property type="entry name" value="PRK01747.1-2"/>
    <property type="match status" value="1"/>
</dbReference>
<dbReference type="EC" id="2.1.1.61" evidence="10"/>
<protein>
    <recommendedName>
        <fullName evidence="10">tRNA 5-methylaminomethyl-2-thiouridine biosynthesis bifunctional protein MnmC</fullName>
        <shortName evidence="10">tRNA mnm(5)s(2)U biosynthesis bifunctional protein</shortName>
    </recommendedName>
    <domain>
        <recommendedName>
            <fullName evidence="10">tRNA (mnm(5)s(2)U34)-methyltransferase</fullName>
            <ecNumber evidence="10">2.1.1.61</ecNumber>
        </recommendedName>
    </domain>
    <domain>
        <recommendedName>
            <fullName evidence="10">FAD-dependent cmnm(5)s(2)U34 oxidoreductase</fullName>
            <ecNumber evidence="10">1.5.-.-</ecNumber>
        </recommendedName>
    </domain>
</protein>
<evidence type="ECO:0000313" key="13">
    <source>
        <dbReference type="EMBL" id="ADN76818.1"/>
    </source>
</evidence>
<feature type="region of interest" description="tRNA (mnm(5)s(2)U34)-methyltransferase" evidence="10">
    <location>
        <begin position="1"/>
        <end position="249"/>
    </location>
</feature>
<feature type="domain" description="FAD dependent oxidoreductase" evidence="11">
    <location>
        <begin position="263"/>
        <end position="620"/>
    </location>
</feature>
<reference evidence="13 14" key="1">
    <citation type="journal article" date="2010" name="Stand. Genomic Sci.">
        <title>Complete genome sequence of Ferrimonas balearica type strain (PAT).</title>
        <authorList>
            <person name="Nolan M."/>
            <person name="Sikorski J."/>
            <person name="Davenport K."/>
            <person name="Lucas S."/>
            <person name="Glavina Del Rio T."/>
            <person name="Tice H."/>
            <person name="Cheng J."/>
            <person name="Goodwin L."/>
            <person name="Pitluck S."/>
            <person name="Liolios K."/>
            <person name="Ivanova N."/>
            <person name="Mavromatis K."/>
            <person name="Ovchinnikova G."/>
            <person name="Pati A."/>
            <person name="Chen A."/>
            <person name="Palaniappan K."/>
            <person name="Land M."/>
            <person name="Hauser L."/>
            <person name="Chang Y."/>
            <person name="Jeffries C."/>
            <person name="Tapia R."/>
            <person name="Brettin T."/>
            <person name="Detter J."/>
            <person name="Han C."/>
            <person name="Yasawong M."/>
            <person name="Rohde M."/>
            <person name="Tindall B."/>
            <person name="Goker M."/>
            <person name="Woyke T."/>
            <person name="Bristow J."/>
            <person name="Eisen J."/>
            <person name="Markowitz V."/>
            <person name="Hugenholtz P."/>
            <person name="Kyrpides N."/>
            <person name="Klenk H."/>
            <person name="Lapidus A."/>
        </authorList>
    </citation>
    <scope>NUCLEOTIDE SEQUENCE [LARGE SCALE GENOMIC DNA]</scope>
    <source>
        <strain evidence="14">DSM 9799 / CCM 4581 / KCTC 23876 / PAT</strain>
    </source>
</reference>
<sequence length="656" mass="71371">MSTTSSPHALESARIDWSDPAAPVSAQFDDVYFSKHDGAAETDYVFLQHNGLPERWADHPRRHFTVAETGFGTGLNLLVLWQRFNAHRKANPDATCQRLHFVSFEKYPLNVTDLSRAHRQWPQFAEMASTLRAHYPPATSGCHRLVMQGGEVVVDLWFGDVLEQLPTLDRGHNGVVDAWFLDGFAPSKNPEMWQPQLFEQMARLSRPGASFATFTAAGVVRRGLQEAGFEVSKVPGFGRKREMARGQLAASAPIVEPAQPTEVTIVGAGLAAAATALGLVRRGVGVTLYCQDEGPAMAASGNRQGAIYPLLNQADDGLSRFFQQAFPLARQTLLSMVEAGYPIAHELSGVLQLAIDDKSAQRLTALGQCPYPTELVHGVDASSASDIAGVPLTQGGVYYPLGGWLCPAELTAALLTEAQQSGRLLCHYRHRLTELHHDGEQWQLQFEEGAQGRAQTVILAMGHNSADLPQTAPLPLNPVRGQISYPPEGPTTAQLKTVLCADGYLVPAQDGRLTCGASFGRGDAGSDWRAGDRDEVAQRMTRSFGETNWHHELALDDSGRAAVRAAVRDHLPLVGPLPDWDALAQWEPGQPLPLQPGLHLVSGLGSRGLCSAALCAELLVSQLLDEPRPQNQDQQARLTPGRLWMRKRLKGQPISR</sequence>
<dbReference type="HOGENOM" id="CLU_022427_2_1_6"/>
<evidence type="ECO:0000256" key="2">
    <source>
        <dbReference type="ARBA" id="ARBA00022603"/>
    </source>
</evidence>
<keyword evidence="8 10" id="KW-0560">Oxidoreductase</keyword>
<keyword evidence="1 10" id="KW-0963">Cytoplasm</keyword>
<evidence type="ECO:0000313" key="14">
    <source>
        <dbReference type="Proteomes" id="UP000006683"/>
    </source>
</evidence>
<evidence type="ECO:0000256" key="9">
    <source>
        <dbReference type="ARBA" id="ARBA00023268"/>
    </source>
</evidence>
<comment type="subcellular location">
    <subcellularLocation>
        <location evidence="10">Cytoplasm</location>
    </subcellularLocation>
</comment>
<dbReference type="InterPro" id="IPR006076">
    <property type="entry name" value="FAD-dep_OxRdtase"/>
</dbReference>
<dbReference type="InterPro" id="IPR008471">
    <property type="entry name" value="MnmC-like_methylTransf"/>
</dbReference>
<dbReference type="NCBIfam" id="TIGR03197">
    <property type="entry name" value="MnmC_Cterm"/>
    <property type="match status" value="1"/>
</dbReference>
<keyword evidence="7 10" id="KW-0274">FAD</keyword>
<gene>
    <name evidence="10" type="primary">mnmC</name>
    <name evidence="13" type="ordered locus">Fbal_2616</name>
</gene>
<comment type="similarity">
    <text evidence="10">In the N-terminal section; belongs to the methyltransferase superfamily. tRNA (mnm(5)s(2)U34)-methyltransferase family.</text>
</comment>
<feature type="domain" description="MnmC-like methyltransferase" evidence="12">
    <location>
        <begin position="122"/>
        <end position="247"/>
    </location>
</feature>
<dbReference type="eggNOG" id="COG4121">
    <property type="taxonomic scope" value="Bacteria"/>
</dbReference>
<dbReference type="NCBIfam" id="NF033855">
    <property type="entry name" value="tRNA_MNMC2"/>
    <property type="match status" value="1"/>
</dbReference>
<comment type="cofactor">
    <cofactor evidence="10">
        <name>FAD</name>
        <dbReference type="ChEBI" id="CHEBI:57692"/>
    </cofactor>
</comment>
<keyword evidence="14" id="KW-1185">Reference proteome</keyword>
<evidence type="ECO:0000259" key="11">
    <source>
        <dbReference type="Pfam" id="PF01266"/>
    </source>
</evidence>
<dbReference type="Gene3D" id="3.40.50.150">
    <property type="entry name" value="Vaccinia Virus protein VP39"/>
    <property type="match status" value="1"/>
</dbReference>
<accession>E1SQ46</accession>
<dbReference type="eggNOG" id="COG0665">
    <property type="taxonomic scope" value="Bacteria"/>
</dbReference>
<evidence type="ECO:0000256" key="1">
    <source>
        <dbReference type="ARBA" id="ARBA00022490"/>
    </source>
</evidence>
<keyword evidence="9 10" id="KW-0511">Multifunctional enzyme</keyword>
<keyword evidence="3 10" id="KW-0285">Flavoprotein</keyword>
<dbReference type="InterPro" id="IPR036188">
    <property type="entry name" value="FAD/NAD-bd_sf"/>
</dbReference>
<dbReference type="GO" id="GO:0032259">
    <property type="term" value="P:methylation"/>
    <property type="evidence" value="ECO:0007669"/>
    <property type="project" value="UniProtKB-KW"/>
</dbReference>
<dbReference type="Proteomes" id="UP000006683">
    <property type="component" value="Chromosome"/>
</dbReference>
<dbReference type="AlphaFoldDB" id="E1SQ46"/>
<evidence type="ECO:0000256" key="3">
    <source>
        <dbReference type="ARBA" id="ARBA00022630"/>
    </source>
</evidence>
<dbReference type="GO" id="GO:0050660">
    <property type="term" value="F:flavin adenine dinucleotide binding"/>
    <property type="evidence" value="ECO:0007669"/>
    <property type="project" value="UniProtKB-UniRule"/>
</dbReference>
<evidence type="ECO:0000259" key="12">
    <source>
        <dbReference type="Pfam" id="PF05430"/>
    </source>
</evidence>
<comment type="similarity">
    <text evidence="10">In the C-terminal section; belongs to the DAO family.</text>
</comment>
<dbReference type="HAMAP" id="MF_01102">
    <property type="entry name" value="MnmC"/>
    <property type="match status" value="1"/>
</dbReference>
<dbReference type="EMBL" id="CP002209">
    <property type="protein sequence ID" value="ADN76818.1"/>
    <property type="molecule type" value="Genomic_DNA"/>
</dbReference>
<proteinExistence type="inferred from homology"/>
<dbReference type="GO" id="GO:0005737">
    <property type="term" value="C:cytoplasm"/>
    <property type="evidence" value="ECO:0007669"/>
    <property type="project" value="UniProtKB-SubCell"/>
</dbReference>
<evidence type="ECO:0000256" key="7">
    <source>
        <dbReference type="ARBA" id="ARBA00022827"/>
    </source>
</evidence>
<dbReference type="Pfam" id="PF05430">
    <property type="entry name" value="Methyltransf_30"/>
    <property type="match status" value="1"/>
</dbReference>
<dbReference type="Gene3D" id="3.50.50.60">
    <property type="entry name" value="FAD/NAD(P)-binding domain"/>
    <property type="match status" value="1"/>
</dbReference>
<evidence type="ECO:0000256" key="6">
    <source>
        <dbReference type="ARBA" id="ARBA00022694"/>
    </source>
</evidence>
<name>E1SQ46_FERBD</name>
<dbReference type="Pfam" id="PF01266">
    <property type="entry name" value="DAO"/>
    <property type="match status" value="1"/>
</dbReference>
<keyword evidence="2 10" id="KW-0489">Methyltransferase</keyword>
<comment type="catalytic activity">
    <reaction evidence="10">
        <text>5-aminomethyl-2-thiouridine(34) in tRNA + S-adenosyl-L-methionine = 5-methylaminomethyl-2-thiouridine(34) in tRNA + S-adenosyl-L-homocysteine + H(+)</text>
        <dbReference type="Rhea" id="RHEA:19569"/>
        <dbReference type="Rhea" id="RHEA-COMP:10195"/>
        <dbReference type="Rhea" id="RHEA-COMP:10197"/>
        <dbReference type="ChEBI" id="CHEBI:15378"/>
        <dbReference type="ChEBI" id="CHEBI:57856"/>
        <dbReference type="ChEBI" id="CHEBI:59789"/>
        <dbReference type="ChEBI" id="CHEBI:74454"/>
        <dbReference type="ChEBI" id="CHEBI:74455"/>
        <dbReference type="EC" id="2.1.1.61"/>
    </reaction>
</comment>
<dbReference type="GO" id="GO:0002098">
    <property type="term" value="P:tRNA wobble uridine modification"/>
    <property type="evidence" value="ECO:0007669"/>
    <property type="project" value="TreeGrafter"/>
</dbReference>
<dbReference type="InterPro" id="IPR017610">
    <property type="entry name" value="tRNA_S-uridine_synth_MnmC_C"/>
</dbReference>
<feature type="region of interest" description="FAD-dependent cmnm(5)s(2)U34 oxidoreductase" evidence="10">
    <location>
        <begin position="266"/>
        <end position="656"/>
    </location>
</feature>
<keyword evidence="4 10" id="KW-0808">Transferase</keyword>
<dbReference type="FunFam" id="3.40.50.150:FF:000107">
    <property type="entry name" value="tRNA 5-methylaminomethyl-2-thiouridine biosynthesis bifunctional protein MnmC"/>
    <property type="match status" value="1"/>
</dbReference>
<dbReference type="SUPFAM" id="SSF53335">
    <property type="entry name" value="S-adenosyl-L-methionine-dependent methyltransferases"/>
    <property type="match status" value="1"/>
</dbReference>
<evidence type="ECO:0000256" key="8">
    <source>
        <dbReference type="ARBA" id="ARBA00023002"/>
    </source>
</evidence>
<dbReference type="SUPFAM" id="SSF51905">
    <property type="entry name" value="FAD/NAD(P)-binding domain"/>
    <property type="match status" value="1"/>
</dbReference>
<dbReference type="GO" id="GO:0004808">
    <property type="term" value="F:tRNA (5-methylaminomethyl-2-thiouridylate)(34)-methyltransferase activity"/>
    <property type="evidence" value="ECO:0007669"/>
    <property type="project" value="UniProtKB-EC"/>
</dbReference>
<evidence type="ECO:0000256" key="5">
    <source>
        <dbReference type="ARBA" id="ARBA00022691"/>
    </source>
</evidence>
<dbReference type="InterPro" id="IPR023032">
    <property type="entry name" value="tRNA_MAMT_biosynth_bifunc_MnmC"/>
</dbReference>
<dbReference type="EC" id="1.5.-.-" evidence="10"/>
<evidence type="ECO:0000256" key="10">
    <source>
        <dbReference type="HAMAP-Rule" id="MF_01102"/>
    </source>
</evidence>
<dbReference type="GO" id="GO:0016645">
    <property type="term" value="F:oxidoreductase activity, acting on the CH-NH group of donors"/>
    <property type="evidence" value="ECO:0007669"/>
    <property type="project" value="InterPro"/>
</dbReference>
<dbReference type="GeneID" id="67182847"/>
<keyword evidence="6 10" id="KW-0819">tRNA processing</keyword>
<dbReference type="KEGG" id="fbl:Fbal_2616"/>
<dbReference type="RefSeq" id="WP_013346124.1">
    <property type="nucleotide sequence ID" value="NC_014541.1"/>
</dbReference>
<dbReference type="PANTHER" id="PTHR13847:SF283">
    <property type="entry name" value="TRNA 5-METHYLAMINOMETHYL-2-THIOURIDINE BIOSYNTHESIS BIFUNCTIONAL PROTEIN MNMC"/>
    <property type="match status" value="1"/>
</dbReference>
<keyword evidence="5 10" id="KW-0949">S-adenosyl-L-methionine</keyword>
<dbReference type="InterPro" id="IPR029063">
    <property type="entry name" value="SAM-dependent_MTases_sf"/>
</dbReference>
<comment type="function">
    <text evidence="10">Catalyzes the last two steps in the biosynthesis of 5-methylaminomethyl-2-thiouridine (mnm(5)s(2)U) at the wobble position (U34) in tRNA. Catalyzes the FAD-dependent demodification of cmnm(5)s(2)U34 to nm(5)s(2)U34, followed by the transfer of a methyl group from S-adenosyl-L-methionine to nm(5)s(2)U34, to form mnm(5)s(2)U34.</text>
</comment>
<dbReference type="InterPro" id="IPR047785">
    <property type="entry name" value="tRNA_MNMC2"/>
</dbReference>
<dbReference type="Gene3D" id="3.30.9.10">
    <property type="entry name" value="D-Amino Acid Oxidase, subunit A, domain 2"/>
    <property type="match status" value="1"/>
</dbReference>
<evidence type="ECO:0000256" key="4">
    <source>
        <dbReference type="ARBA" id="ARBA00022679"/>
    </source>
</evidence>